<evidence type="ECO:0000313" key="3">
    <source>
        <dbReference type="Proteomes" id="UP000190626"/>
    </source>
</evidence>
<reference evidence="3" key="1">
    <citation type="submission" date="2016-07" db="EMBL/GenBank/DDBJ databases">
        <authorList>
            <person name="Florea S."/>
            <person name="Webb J.S."/>
            <person name="Jaromczyk J."/>
            <person name="Schardl C.L."/>
        </authorList>
    </citation>
    <scope>NUCLEOTIDE SEQUENCE [LARGE SCALE GENOMIC DNA]</scope>
    <source>
        <strain evidence="3">CY1</strain>
    </source>
</reference>
<feature type="domain" description="Butirosin biosynthesis protein H N-terminal" evidence="1">
    <location>
        <begin position="69"/>
        <end position="145"/>
    </location>
</feature>
<proteinExistence type="predicted"/>
<comment type="caution">
    <text evidence="2">The sequence shown here is derived from an EMBL/GenBank/DDBJ whole genome shotgun (WGS) entry which is preliminary data.</text>
</comment>
<keyword evidence="3" id="KW-1185">Reference proteome</keyword>
<evidence type="ECO:0000313" key="2">
    <source>
        <dbReference type="EMBL" id="OPH47990.1"/>
    </source>
</evidence>
<dbReference type="Pfam" id="PF14399">
    <property type="entry name" value="BtrH_N"/>
    <property type="match status" value="1"/>
</dbReference>
<evidence type="ECO:0000259" key="1">
    <source>
        <dbReference type="Pfam" id="PF14399"/>
    </source>
</evidence>
<dbReference type="Proteomes" id="UP000190626">
    <property type="component" value="Unassembled WGS sequence"/>
</dbReference>
<dbReference type="AlphaFoldDB" id="A0A1V4H9E7"/>
<organism evidence="2 3">
    <name type="scientific">Paenibacillus ferrarius</name>
    <dbReference type="NCBI Taxonomy" id="1469647"/>
    <lineage>
        <taxon>Bacteria</taxon>
        <taxon>Bacillati</taxon>
        <taxon>Bacillota</taxon>
        <taxon>Bacilli</taxon>
        <taxon>Bacillales</taxon>
        <taxon>Paenibacillaceae</taxon>
        <taxon>Paenibacillus</taxon>
    </lineage>
</organism>
<dbReference type="InterPro" id="IPR026935">
    <property type="entry name" value="BtrH_N"/>
</dbReference>
<name>A0A1V4H9E7_9BACL</name>
<accession>A0A1V4H9E7</accession>
<dbReference type="RefSeq" id="WP_079419629.1">
    <property type="nucleotide sequence ID" value="NZ_MBTG01000050.1"/>
</dbReference>
<dbReference type="OrthoDB" id="5480482at2"/>
<dbReference type="STRING" id="1469647.BC351_39060"/>
<dbReference type="EMBL" id="MBTG01000050">
    <property type="protein sequence ID" value="OPH47990.1"/>
    <property type="molecule type" value="Genomic_DNA"/>
</dbReference>
<protein>
    <recommendedName>
        <fullName evidence="1">Butirosin biosynthesis protein H N-terminal domain-containing protein</fullName>
    </recommendedName>
</protein>
<gene>
    <name evidence="2" type="ORF">BC351_39060</name>
</gene>
<sequence length="319" mass="37017">MSLVMQMLKKYEDKYLHCQTAKIVSYLMKHNVRCELLFYCALESTNELYQKVVLDGVKIWNYPSRCLNKADLSVLGVEAERKILEGSAYLNEEIHDVLASGRSVLLNCDTFFLPHRKGEYQKKHEDHWIFVDHYDDIQDQYVILDDKSNHVGDFLAYTYCGDLVREAFDHSRRIIKYYQFAAAEDNFKNILLQRAATYIANFEDDGLLFDHIGNLLRSLEPGKILIPESIVSCLNFLSGSRFLTAMFLDYIGEQDLALTYKQISEETLIIRQLMIKFMISGHCDLPQILWKLDQLKHKELTAIVGMKRSVVKGVSQHHS</sequence>